<feature type="signal peptide" evidence="1">
    <location>
        <begin position="1"/>
        <end position="26"/>
    </location>
</feature>
<feature type="domain" description="Helix-hairpin-helix DNA-binding motif class 1" evidence="2">
    <location>
        <begin position="68"/>
        <end position="87"/>
    </location>
</feature>
<keyword evidence="1" id="KW-0732">Signal</keyword>
<dbReference type="InterPro" id="IPR010994">
    <property type="entry name" value="RuvA_2-like"/>
</dbReference>
<dbReference type="InterPro" id="IPR003583">
    <property type="entry name" value="Hlx-hairpin-Hlx_DNA-bd_motif"/>
</dbReference>
<dbReference type="Proteomes" id="UP000288794">
    <property type="component" value="Unassembled WGS sequence"/>
</dbReference>
<dbReference type="InterPro" id="IPR004509">
    <property type="entry name" value="Competence_ComEA_HhH"/>
</dbReference>
<dbReference type="Pfam" id="PF12836">
    <property type="entry name" value="HHH_3"/>
    <property type="match status" value="1"/>
</dbReference>
<feature type="domain" description="Helix-hairpin-helix DNA-binding motif class 1" evidence="2">
    <location>
        <begin position="98"/>
        <end position="117"/>
    </location>
</feature>
<evidence type="ECO:0000256" key="1">
    <source>
        <dbReference type="SAM" id="SignalP"/>
    </source>
</evidence>
<dbReference type="SUPFAM" id="SSF47781">
    <property type="entry name" value="RuvA domain 2-like"/>
    <property type="match status" value="1"/>
</dbReference>
<evidence type="ECO:0000259" key="2">
    <source>
        <dbReference type="SMART" id="SM00278"/>
    </source>
</evidence>
<dbReference type="Gene3D" id="1.10.150.280">
    <property type="entry name" value="AF1531-like domain"/>
    <property type="match status" value="1"/>
</dbReference>
<dbReference type="SMART" id="SM00278">
    <property type="entry name" value="HhH1"/>
    <property type="match status" value="2"/>
</dbReference>
<dbReference type="RefSeq" id="WP_128179320.1">
    <property type="nucleotide sequence ID" value="NZ_CP071409.1"/>
</dbReference>
<name>A0A443I9V0_9GAMM</name>
<protein>
    <recommendedName>
        <fullName evidence="2">Helix-hairpin-helix DNA-binding motif class 1 domain-containing protein</fullName>
    </recommendedName>
</protein>
<gene>
    <name evidence="3" type="ORF">ED28_17595</name>
</gene>
<sequence>MKKNTGHLLCLSLALGCITFSPLTFAQVAGSEVVAKDAAMEKNTATVSLPARATQDAQISINSASAEELAVAMNGVGLKKAESIVSYRNSYGPFTRIDQLTEVPGIGSALVERNLGRLKL</sequence>
<dbReference type="GO" id="GO:0006281">
    <property type="term" value="P:DNA repair"/>
    <property type="evidence" value="ECO:0007669"/>
    <property type="project" value="InterPro"/>
</dbReference>
<feature type="chain" id="PRO_5019346992" description="Helix-hairpin-helix DNA-binding motif class 1 domain-containing protein" evidence="1">
    <location>
        <begin position="27"/>
        <end position="120"/>
    </location>
</feature>
<dbReference type="GO" id="GO:0015627">
    <property type="term" value="C:type II protein secretion system complex"/>
    <property type="evidence" value="ECO:0007669"/>
    <property type="project" value="TreeGrafter"/>
</dbReference>
<accession>A0A443I9V0</accession>
<comment type="caution">
    <text evidence="3">The sequence shown here is derived from an EMBL/GenBank/DDBJ whole genome shotgun (WGS) entry which is preliminary data.</text>
</comment>
<dbReference type="AlphaFoldDB" id="A0A443I9V0"/>
<evidence type="ECO:0000313" key="4">
    <source>
        <dbReference type="Proteomes" id="UP000288794"/>
    </source>
</evidence>
<dbReference type="PANTHER" id="PTHR21180:SF32">
    <property type="entry name" value="ENDONUCLEASE_EXONUCLEASE_PHOSPHATASE FAMILY DOMAIN-CONTAINING PROTEIN 1"/>
    <property type="match status" value="1"/>
</dbReference>
<keyword evidence="4" id="KW-1185">Reference proteome</keyword>
<dbReference type="GO" id="GO:0003677">
    <property type="term" value="F:DNA binding"/>
    <property type="evidence" value="ECO:0007669"/>
    <property type="project" value="InterPro"/>
</dbReference>
<proteinExistence type="predicted"/>
<dbReference type="GO" id="GO:0015628">
    <property type="term" value="P:protein secretion by the type II secretion system"/>
    <property type="evidence" value="ECO:0007669"/>
    <property type="project" value="TreeGrafter"/>
</dbReference>
<reference evidence="3 4" key="1">
    <citation type="submission" date="2014-04" db="EMBL/GenBank/DDBJ databases">
        <title>Draft genome sequence of Pantoea beijingensis strain LMG 27579, an emerging pathogen to Pleurotus eryngii with potential industrial application.</title>
        <authorList>
            <person name="Xu F."/>
            <person name="Liu Y."/>
            <person name="Wang S."/>
            <person name="Yin Y."/>
            <person name="Ma Y."/>
            <person name="Zhao S."/>
            <person name="Rong C."/>
        </authorList>
    </citation>
    <scope>NUCLEOTIDE SEQUENCE [LARGE SCALE GENOMIC DNA]</scope>
    <source>
        <strain evidence="3 4">LMG 27579</strain>
    </source>
</reference>
<dbReference type="PANTHER" id="PTHR21180">
    <property type="entry name" value="ENDONUCLEASE/EXONUCLEASE/PHOSPHATASE FAMILY DOMAIN-CONTAINING PROTEIN 1"/>
    <property type="match status" value="1"/>
</dbReference>
<organism evidence="3 4">
    <name type="scientific">[Pantoea] beijingensis</name>
    <dbReference type="NCBI Taxonomy" id="1324864"/>
    <lineage>
        <taxon>Bacteria</taxon>
        <taxon>Pseudomonadati</taxon>
        <taxon>Pseudomonadota</taxon>
        <taxon>Gammaproteobacteria</taxon>
        <taxon>Enterobacterales</taxon>
        <taxon>Erwiniaceae</taxon>
        <taxon>Erwinia</taxon>
    </lineage>
</organism>
<dbReference type="InterPro" id="IPR051675">
    <property type="entry name" value="Endo/Exo/Phosphatase_dom_1"/>
</dbReference>
<dbReference type="NCBIfam" id="TIGR00426">
    <property type="entry name" value="competence protein ComEA helix-hairpin-helix repeat region"/>
    <property type="match status" value="1"/>
</dbReference>
<evidence type="ECO:0000313" key="3">
    <source>
        <dbReference type="EMBL" id="RWR00676.1"/>
    </source>
</evidence>
<dbReference type="EMBL" id="JMEE01000046">
    <property type="protein sequence ID" value="RWR00676.1"/>
    <property type="molecule type" value="Genomic_DNA"/>
</dbReference>
<dbReference type="PROSITE" id="PS51257">
    <property type="entry name" value="PROKAR_LIPOPROTEIN"/>
    <property type="match status" value="1"/>
</dbReference>